<dbReference type="OrthoDB" id="3199698at2759"/>
<protein>
    <submittedName>
        <fullName evidence="1">Uncharacterized protein</fullName>
    </submittedName>
</protein>
<evidence type="ECO:0000313" key="1">
    <source>
        <dbReference type="EMBL" id="KAF8468515.1"/>
    </source>
</evidence>
<dbReference type="EMBL" id="WHVB01000032">
    <property type="protein sequence ID" value="KAF8468515.1"/>
    <property type="molecule type" value="Genomic_DNA"/>
</dbReference>
<reference evidence="1" key="1">
    <citation type="submission" date="2019-10" db="EMBL/GenBank/DDBJ databases">
        <authorList>
            <consortium name="DOE Joint Genome Institute"/>
            <person name="Kuo A."/>
            <person name="Miyauchi S."/>
            <person name="Kiss E."/>
            <person name="Drula E."/>
            <person name="Kohler A."/>
            <person name="Sanchez-Garcia M."/>
            <person name="Andreopoulos B."/>
            <person name="Barry K.W."/>
            <person name="Bonito G."/>
            <person name="Buee M."/>
            <person name="Carver A."/>
            <person name="Chen C."/>
            <person name="Cichocki N."/>
            <person name="Clum A."/>
            <person name="Culley D."/>
            <person name="Crous P.W."/>
            <person name="Fauchery L."/>
            <person name="Girlanda M."/>
            <person name="Hayes R."/>
            <person name="Keri Z."/>
            <person name="LaButti K."/>
            <person name="Lipzen A."/>
            <person name="Lombard V."/>
            <person name="Magnuson J."/>
            <person name="Maillard F."/>
            <person name="Morin E."/>
            <person name="Murat C."/>
            <person name="Nolan M."/>
            <person name="Ohm R."/>
            <person name="Pangilinan J."/>
            <person name="Pereira M."/>
            <person name="Perotto S."/>
            <person name="Peter M."/>
            <person name="Riley R."/>
            <person name="Sitrit Y."/>
            <person name="Stielow B."/>
            <person name="Szollosi G."/>
            <person name="Zifcakova L."/>
            <person name="Stursova M."/>
            <person name="Spatafora J.W."/>
            <person name="Tedersoo L."/>
            <person name="Vaario L.-M."/>
            <person name="Yamada A."/>
            <person name="Yan M."/>
            <person name="Wang P."/>
            <person name="Xu J."/>
            <person name="Bruns T."/>
            <person name="Baldrian P."/>
            <person name="Vilgalys R."/>
            <person name="Henrissat B."/>
            <person name="Grigoriev I.V."/>
            <person name="Hibbett D."/>
            <person name="Nagy L.G."/>
            <person name="Martin F.M."/>
        </authorList>
    </citation>
    <scope>NUCLEOTIDE SEQUENCE</scope>
    <source>
        <strain evidence="1">Prilba</strain>
    </source>
</reference>
<evidence type="ECO:0000313" key="2">
    <source>
        <dbReference type="Proteomes" id="UP000759537"/>
    </source>
</evidence>
<keyword evidence="2" id="KW-1185">Reference proteome</keyword>
<reference evidence="1" key="2">
    <citation type="journal article" date="2020" name="Nat. Commun.">
        <title>Large-scale genome sequencing of mycorrhizal fungi provides insights into the early evolution of symbiotic traits.</title>
        <authorList>
            <person name="Miyauchi S."/>
            <person name="Kiss E."/>
            <person name="Kuo A."/>
            <person name="Drula E."/>
            <person name="Kohler A."/>
            <person name="Sanchez-Garcia M."/>
            <person name="Morin E."/>
            <person name="Andreopoulos B."/>
            <person name="Barry K.W."/>
            <person name="Bonito G."/>
            <person name="Buee M."/>
            <person name="Carver A."/>
            <person name="Chen C."/>
            <person name="Cichocki N."/>
            <person name="Clum A."/>
            <person name="Culley D."/>
            <person name="Crous P.W."/>
            <person name="Fauchery L."/>
            <person name="Girlanda M."/>
            <person name="Hayes R.D."/>
            <person name="Keri Z."/>
            <person name="LaButti K."/>
            <person name="Lipzen A."/>
            <person name="Lombard V."/>
            <person name="Magnuson J."/>
            <person name="Maillard F."/>
            <person name="Murat C."/>
            <person name="Nolan M."/>
            <person name="Ohm R.A."/>
            <person name="Pangilinan J."/>
            <person name="Pereira M.F."/>
            <person name="Perotto S."/>
            <person name="Peter M."/>
            <person name="Pfister S."/>
            <person name="Riley R."/>
            <person name="Sitrit Y."/>
            <person name="Stielow J.B."/>
            <person name="Szollosi G."/>
            <person name="Zifcakova L."/>
            <person name="Stursova M."/>
            <person name="Spatafora J.W."/>
            <person name="Tedersoo L."/>
            <person name="Vaario L.M."/>
            <person name="Yamada A."/>
            <person name="Yan M."/>
            <person name="Wang P."/>
            <person name="Xu J."/>
            <person name="Bruns T."/>
            <person name="Baldrian P."/>
            <person name="Vilgalys R."/>
            <person name="Dunand C."/>
            <person name="Henrissat B."/>
            <person name="Grigoriev I.V."/>
            <person name="Hibbett D."/>
            <person name="Nagy L.G."/>
            <person name="Martin F.M."/>
        </authorList>
    </citation>
    <scope>NUCLEOTIDE SEQUENCE</scope>
    <source>
        <strain evidence="1">Prilba</strain>
    </source>
</reference>
<dbReference type="AlphaFoldDB" id="A0A9P5MPB8"/>
<dbReference type="Pfam" id="PF18759">
    <property type="entry name" value="Plavaka"/>
    <property type="match status" value="1"/>
</dbReference>
<name>A0A9P5MPB8_9AGAM</name>
<comment type="caution">
    <text evidence="1">The sequence shown here is derived from an EMBL/GenBank/DDBJ whole genome shotgun (WGS) entry which is preliminary data.</text>
</comment>
<organism evidence="1 2">
    <name type="scientific">Russula ochroleuca</name>
    <dbReference type="NCBI Taxonomy" id="152965"/>
    <lineage>
        <taxon>Eukaryota</taxon>
        <taxon>Fungi</taxon>
        <taxon>Dikarya</taxon>
        <taxon>Basidiomycota</taxon>
        <taxon>Agaricomycotina</taxon>
        <taxon>Agaricomycetes</taxon>
        <taxon>Russulales</taxon>
        <taxon>Russulaceae</taxon>
        <taxon>Russula</taxon>
    </lineage>
</organism>
<proteinExistence type="predicted"/>
<sequence length="394" mass="44771">MRLQSSASDIYMGLDLWRATVIKHESKHKSKPRSSGDGVPWSSAEQLYATIDSVTTGDIGWKTCSFRYNGPKPPTLPQWMENTYELNVRDVLAVLEQQMASTEFNGQFEYMPYEEYDHKGSRVYSHLMSVYWANRQADTIAKDRATHGSILVPVFSGSDKTTVSIATGHQEYHPVYASVGNISNTAHRSHGNAVAPIAFLPIPKASKCQRKKPDFQKFCCQLYHACLEVVFTPLKRYMEKPKVVQCPDGHFCCAIFTLSPYIADYPEQVWLTGIVSNWCPKWDALPTNLDGPGRHHRTHEKTDFLINSFDPGTLWDEFGVRHDIVLFTHGFPHADIHELLAPNLLHQLIKGMFKDHLVDWIAEYLHITHVKKVALEIIEDIDHRISAVPPFPGL</sequence>
<accession>A0A9P5MPB8</accession>
<dbReference type="Proteomes" id="UP000759537">
    <property type="component" value="Unassembled WGS sequence"/>
</dbReference>
<dbReference type="InterPro" id="IPR041078">
    <property type="entry name" value="Plavaka"/>
</dbReference>
<gene>
    <name evidence="1" type="ORF">DFH94DRAFT_697725</name>
</gene>